<evidence type="ECO:0000259" key="2">
    <source>
        <dbReference type="Pfam" id="PF21864"/>
    </source>
</evidence>
<dbReference type="InterPro" id="IPR039206">
    <property type="entry name" value="MORF/ORRM1/DAG-like"/>
</dbReference>
<evidence type="ECO:0000256" key="1">
    <source>
        <dbReference type="ARBA" id="ARBA00022946"/>
    </source>
</evidence>
<dbReference type="AlphaFoldDB" id="A0A7J6X1H6"/>
<feature type="domain" description="MORF/ORRM1/DAG-like MORF" evidence="2">
    <location>
        <begin position="74"/>
        <end position="160"/>
    </location>
</feature>
<dbReference type="PANTHER" id="PTHR31346">
    <property type="entry name" value="MULTIPLE ORGANELLAR RNA EDITING FACTOR 2, CHLOROPLASTIC-RELATED-RELATED"/>
    <property type="match status" value="1"/>
</dbReference>
<proteinExistence type="predicted"/>
<dbReference type="Proteomes" id="UP000554482">
    <property type="component" value="Unassembled WGS sequence"/>
</dbReference>
<dbReference type="EMBL" id="JABWDY010007135">
    <property type="protein sequence ID" value="KAF5203193.1"/>
    <property type="molecule type" value="Genomic_DNA"/>
</dbReference>
<keyword evidence="4" id="KW-1185">Reference proteome</keyword>
<dbReference type="GO" id="GO:0005739">
    <property type="term" value="C:mitochondrion"/>
    <property type="evidence" value="ECO:0007669"/>
    <property type="project" value="TreeGrafter"/>
</dbReference>
<name>A0A7J6X1H6_THATH</name>
<dbReference type="InterPro" id="IPR054059">
    <property type="entry name" value="MORF/ORRM1/DAG-like_MORF"/>
</dbReference>
<evidence type="ECO:0000313" key="4">
    <source>
        <dbReference type="Proteomes" id="UP000554482"/>
    </source>
</evidence>
<dbReference type="GO" id="GO:0016554">
    <property type="term" value="P:cytidine to uridine editing"/>
    <property type="evidence" value="ECO:0007669"/>
    <property type="project" value="InterPro"/>
</dbReference>
<reference evidence="3 4" key="1">
    <citation type="submission" date="2020-06" db="EMBL/GenBank/DDBJ databases">
        <title>Transcriptomic and genomic resources for Thalictrum thalictroides and T. hernandezii: Facilitating candidate gene discovery in an emerging model plant lineage.</title>
        <authorList>
            <person name="Arias T."/>
            <person name="Riano-Pachon D.M."/>
            <person name="Di Stilio V.S."/>
        </authorList>
    </citation>
    <scope>NUCLEOTIDE SEQUENCE [LARGE SCALE GENOMIC DNA]</scope>
    <source>
        <strain evidence="4">cv. WT478/WT964</strain>
        <tissue evidence="3">Leaves</tissue>
    </source>
</reference>
<comment type="caution">
    <text evidence="3">The sequence shown here is derived from an EMBL/GenBank/DDBJ whole genome shotgun (WGS) entry which is preliminary data.</text>
</comment>
<organism evidence="3 4">
    <name type="scientific">Thalictrum thalictroides</name>
    <name type="common">Rue-anemone</name>
    <name type="synonym">Anemone thalictroides</name>
    <dbReference type="NCBI Taxonomy" id="46969"/>
    <lineage>
        <taxon>Eukaryota</taxon>
        <taxon>Viridiplantae</taxon>
        <taxon>Streptophyta</taxon>
        <taxon>Embryophyta</taxon>
        <taxon>Tracheophyta</taxon>
        <taxon>Spermatophyta</taxon>
        <taxon>Magnoliopsida</taxon>
        <taxon>Ranunculales</taxon>
        <taxon>Ranunculaceae</taxon>
        <taxon>Thalictroideae</taxon>
        <taxon>Thalictrum</taxon>
    </lineage>
</organism>
<sequence>MMTKPTRFLLSSILQRSQCSSHFLLHSSRRLFCDLHTQEEKDPTFFKYGDRPQPRVVSALSLSPEFYLNFDLGRWLVKCGPPGYDRDTTHYQQKELYDIYLKTVTAVVGSEKEAKERIYLISDNTRAPGFGIYADKKLADKLKDVDGVLRLTPDYFEEARDSDPETCFVSM</sequence>
<dbReference type="GO" id="GO:0080156">
    <property type="term" value="P:mitochondrial mRNA modification"/>
    <property type="evidence" value="ECO:0007669"/>
    <property type="project" value="TreeGrafter"/>
</dbReference>
<dbReference type="Pfam" id="PF21864">
    <property type="entry name" value="MORF_dom"/>
    <property type="match status" value="1"/>
</dbReference>
<gene>
    <name evidence="3" type="ORF">FRX31_007216</name>
</gene>
<protein>
    <recommendedName>
        <fullName evidence="2">MORF/ORRM1/DAG-like MORF domain-containing protein</fullName>
    </recommendedName>
</protein>
<accession>A0A7J6X1H6</accession>
<evidence type="ECO:0000313" key="3">
    <source>
        <dbReference type="EMBL" id="KAF5203193.1"/>
    </source>
</evidence>
<keyword evidence="1" id="KW-0809">Transit peptide</keyword>